<dbReference type="PANTHER" id="PTHR30451:SF20">
    <property type="entry name" value="FIMBRIAE USHER"/>
    <property type="match status" value="1"/>
</dbReference>
<accession>G0ADD7</accession>
<dbReference type="InterPro" id="IPR042186">
    <property type="entry name" value="FimD_plug_dom"/>
</dbReference>
<dbReference type="Pfam" id="PF13954">
    <property type="entry name" value="PapC_N"/>
    <property type="match status" value="1"/>
</dbReference>
<sequence>MNFRVGTLCPPYRFLGKIMPPSIKPTTRRTAAAEPLLQPRLLSLLIGGMFSGVLAAPAVAAEPKAAAMSFDVGMFANGGMAGADFSRFEKGNVVLPGTYRVDVIVNENLQGRRDVRFSAVDGKDSAAACFDRAMLVQLGVDPDKVARGGGRPGAADTADVVERQIPEGPLCGDLDNWIPGATTAFDAGQQVLSVSIPQIFMNLSARGYVDPSHWDNGINAAMLSYNFSSSAATSGDGGTQSYLGLTGGVNMGEWRLRHQGSQGWNSQRGRTAYQNTATYLQRSIAGIQSQLVIGDSFSSGQIMDSVRLRGVRLASDDRMLPQSQQGYAPVVRGIAESNATVSIHQNGYKIYETTVAPGPFVIDDLYPTGYGGDLTVTVTEASGRKNTFVVPYAALPQLLRADTTKYSVAAGQLKQYGVEGDTPFVMQATLQHGVSNAVTLYGGATVSNGYTQAKLGTAFATPVGAISMDATASRTSVAGHGALQGQSYGVAYNKNIPETGTNFALGAYRFSTSGYLSLPDAVNLRDLASRGQDINQYARQKSRLDLSLSQKVGPGTLSLYGSSVDYWGNRQGRQTSFSAGYGSTWNSVSWNVSVQRSRIQAAPLDGEQQQSDSVFFGPGYDKGRIDNSIMLSLSMPLGRAVRAPNMTSTLTRNSGDQSSNRLNVGVNGSLGEQGNLNYAVSADHRSGDGGNSNAFNLSGGYRGSSALLRAGYSQYGDRGQLSFGADGGVVVHGGGVALAQSLGDTIGLVHAPDAEGAGLTNVSNVSLDRRGYGVVPYLTPFQNNVVGVDPKGTADSVELKETTQTVAPTLGAVSLLKFETVSGRAVVLKALQQDGQPMPFAAEVLDEAGQAVGVVGQGSKAFVRGVADSGSLTVKWGDAPGSQCRISYVLPPEGKRQMNATLAEGVCSPRP</sequence>
<dbReference type="InterPro" id="IPR037224">
    <property type="entry name" value="PapC_N_sf"/>
</dbReference>
<keyword evidence="5 9" id="KW-0812">Transmembrane</keyword>
<feature type="compositionally biased region" description="Polar residues" evidence="10">
    <location>
        <begin position="647"/>
        <end position="662"/>
    </location>
</feature>
<evidence type="ECO:0000256" key="9">
    <source>
        <dbReference type="RuleBase" id="RU003884"/>
    </source>
</evidence>
<comment type="similarity">
    <text evidence="2 9">Belongs to the fimbrial export usher family.</text>
</comment>
<dbReference type="GO" id="GO:0009279">
    <property type="term" value="C:cell outer membrane"/>
    <property type="evidence" value="ECO:0007669"/>
    <property type="project" value="UniProtKB-SubCell"/>
</dbReference>
<dbReference type="InterPro" id="IPR018030">
    <property type="entry name" value="Fimbrial_membr_usher_CS"/>
</dbReference>
<evidence type="ECO:0000259" key="12">
    <source>
        <dbReference type="Pfam" id="PF13954"/>
    </source>
</evidence>
<keyword evidence="7 9" id="KW-0472">Membrane</keyword>
<evidence type="ECO:0000313" key="13">
    <source>
        <dbReference type="EMBL" id="AEK63399.1"/>
    </source>
</evidence>
<dbReference type="Pfam" id="PF13953">
    <property type="entry name" value="PapC_C"/>
    <property type="match status" value="1"/>
</dbReference>
<feature type="domain" description="PapC-like C-terminal" evidence="11">
    <location>
        <begin position="828"/>
        <end position="892"/>
    </location>
</feature>
<reference evidence="13 14" key="2">
    <citation type="journal article" date="2006" name="J. Microbiol. Methods">
        <title>Genomic flank-sequencing of plasposon insertion sites for rapid identification of functional genes.</title>
        <authorList>
            <person name="Leveau J.H."/>
            <person name="Gerards S."/>
            <person name="Fritsche K."/>
            <person name="Zondag G."/>
            <person name="van Veen J.A."/>
        </authorList>
    </citation>
    <scope>NUCLEOTIDE SEQUENCE [LARGE SCALE GENOMIC DNA]</scope>
    <source>
        <strain evidence="13 14">Ter331</strain>
    </source>
</reference>
<dbReference type="SUPFAM" id="SSF141729">
    <property type="entry name" value="FimD N-terminal domain-like"/>
    <property type="match status" value="1"/>
</dbReference>
<name>G0ADD7_COLFT</name>
<evidence type="ECO:0000256" key="8">
    <source>
        <dbReference type="ARBA" id="ARBA00023237"/>
    </source>
</evidence>
<dbReference type="Gene3D" id="2.60.40.3110">
    <property type="match status" value="1"/>
</dbReference>
<reference evidence="13 14" key="5">
    <citation type="journal article" date="2011" name="ISME J.">
        <title>Dual transcriptional profiling of a bacterial/fungal confrontation: Collimonas fungivorans versus Aspergillus niger.</title>
        <authorList>
            <person name="Mela F."/>
            <person name="Fritsche K."/>
            <person name="de Boer W."/>
            <person name="van Veen J.A."/>
            <person name="de Graaff L.H."/>
            <person name="van den Berg M."/>
            <person name="Leveau J.H."/>
        </authorList>
    </citation>
    <scope>NUCLEOTIDE SEQUENCE [LARGE SCALE GENOMIC DNA]</scope>
    <source>
        <strain evidence="13 14">Ter331</strain>
    </source>
</reference>
<evidence type="ECO:0000256" key="10">
    <source>
        <dbReference type="SAM" id="MobiDB-lite"/>
    </source>
</evidence>
<dbReference type="PROSITE" id="PS01151">
    <property type="entry name" value="FIMBRIAL_USHER"/>
    <property type="match status" value="1"/>
</dbReference>
<dbReference type="Gene3D" id="2.60.40.2070">
    <property type="match status" value="1"/>
</dbReference>
<keyword evidence="6" id="KW-0732">Signal</keyword>
<dbReference type="InterPro" id="IPR025885">
    <property type="entry name" value="PapC_N"/>
</dbReference>
<keyword evidence="14" id="KW-1185">Reference proteome</keyword>
<dbReference type="FunFam" id="2.60.40.3110:FF:000001">
    <property type="entry name" value="Putative fimbrial outer membrane usher"/>
    <property type="match status" value="1"/>
</dbReference>
<organism evidence="13 14">
    <name type="scientific">Collimonas fungivorans (strain Ter331)</name>
    <dbReference type="NCBI Taxonomy" id="1005048"/>
    <lineage>
        <taxon>Bacteria</taxon>
        <taxon>Pseudomonadati</taxon>
        <taxon>Pseudomonadota</taxon>
        <taxon>Betaproteobacteria</taxon>
        <taxon>Burkholderiales</taxon>
        <taxon>Oxalobacteraceae</taxon>
        <taxon>Collimonas</taxon>
    </lineage>
</organism>
<reference evidence="14" key="6">
    <citation type="submission" date="2011-05" db="EMBL/GenBank/DDBJ databases">
        <title>Complete sequence of Collimonas fungivorans Ter331.</title>
        <authorList>
            <person name="Leveau J.H."/>
        </authorList>
    </citation>
    <scope>NUCLEOTIDE SEQUENCE [LARGE SCALE GENOMIC DNA]</scope>
    <source>
        <strain evidence="14">Ter331</strain>
    </source>
</reference>
<dbReference type="eggNOG" id="COG3188">
    <property type="taxonomic scope" value="Bacteria"/>
</dbReference>
<dbReference type="AlphaFoldDB" id="G0ADD7"/>
<evidence type="ECO:0000256" key="6">
    <source>
        <dbReference type="ARBA" id="ARBA00022729"/>
    </source>
</evidence>
<dbReference type="InterPro" id="IPR025949">
    <property type="entry name" value="PapC-like_C"/>
</dbReference>
<evidence type="ECO:0000256" key="4">
    <source>
        <dbReference type="ARBA" id="ARBA00022452"/>
    </source>
</evidence>
<comment type="subcellular location">
    <subcellularLocation>
        <location evidence="1 9">Cell outer membrane</location>
        <topology evidence="1 9">Multi-pass membrane protein</topology>
    </subcellularLocation>
</comment>
<dbReference type="EMBL" id="CP002745">
    <property type="protein sequence ID" value="AEK63399.1"/>
    <property type="molecule type" value="Genomic_DNA"/>
</dbReference>
<gene>
    <name evidence="13" type="primary">htrE</name>
    <name evidence="13" type="ordered locus">CFU_3575</name>
</gene>
<dbReference type="GO" id="GO:0009297">
    <property type="term" value="P:pilus assembly"/>
    <property type="evidence" value="ECO:0007669"/>
    <property type="project" value="InterPro"/>
</dbReference>
<evidence type="ECO:0000256" key="5">
    <source>
        <dbReference type="ARBA" id="ARBA00022692"/>
    </source>
</evidence>
<dbReference type="InterPro" id="IPR000015">
    <property type="entry name" value="Fimb_usher"/>
</dbReference>
<dbReference type="Gene3D" id="3.10.20.410">
    <property type="match status" value="1"/>
</dbReference>
<dbReference type="GO" id="GO:0015473">
    <property type="term" value="F:fimbrial usher porin activity"/>
    <property type="evidence" value="ECO:0007669"/>
    <property type="project" value="InterPro"/>
</dbReference>
<evidence type="ECO:0000256" key="7">
    <source>
        <dbReference type="ARBA" id="ARBA00023136"/>
    </source>
</evidence>
<dbReference type="PANTHER" id="PTHR30451">
    <property type="entry name" value="OUTER MEMBRANE USHER PROTEIN"/>
    <property type="match status" value="1"/>
</dbReference>
<dbReference type="STRING" id="1005048.CFU_3575"/>
<reference evidence="13 14" key="3">
    <citation type="journal article" date="2008" name="FEMS Microbiol. Ecol.">
        <title>Identification and characterization of genes underlying chitinolysis in Collimonas fungivorans Ter331.</title>
        <authorList>
            <person name="Fritsche K."/>
            <person name="de Boer W."/>
            <person name="Gerards S."/>
            <person name="van den Berg M."/>
            <person name="van Veen J.A."/>
            <person name="Leveau J.H."/>
        </authorList>
    </citation>
    <scope>NUCLEOTIDE SEQUENCE [LARGE SCALE GENOMIC DNA]</scope>
    <source>
        <strain evidence="13 14">Ter331</strain>
    </source>
</reference>
<protein>
    <submittedName>
        <fullName evidence="13">Fimbrial biogenesis outer membrane usher protein</fullName>
    </submittedName>
</protein>
<proteinExistence type="inferred from homology"/>
<reference evidence="13 14" key="1">
    <citation type="journal article" date="2004" name="Environ. Microbiol.">
        <title>Phylogeny-function analysis of (meta)genomic libraries: screening for expression of ribosomal RNA genes by large-insert library fluorescent in situ hybridization (LIL-FISH).</title>
        <authorList>
            <person name="Leveau J.H."/>
            <person name="Gerards S."/>
            <person name="de Boer W."/>
            <person name="van Veen J.A."/>
        </authorList>
    </citation>
    <scope>NUCLEOTIDE SEQUENCE [LARGE SCALE GENOMIC DNA]</scope>
    <source>
        <strain evidence="13 14">Ter331</strain>
    </source>
</reference>
<feature type="region of interest" description="Disordered" evidence="10">
    <location>
        <begin position="647"/>
        <end position="666"/>
    </location>
</feature>
<dbReference type="KEGG" id="cfu:CFU_3575"/>
<reference evidence="13 14" key="4">
    <citation type="journal article" date="2010" name="Environ. Microbiol.">
        <title>The bacterial genus Collimonas: mycophagy, weathering and other adaptive solutions to life in oligotrophic soil environments.</title>
        <authorList>
            <person name="Leveau J.H."/>
            <person name="Uroz S."/>
            <person name="de Boer W."/>
        </authorList>
    </citation>
    <scope>NUCLEOTIDE SEQUENCE [LARGE SCALE GENOMIC DNA]</scope>
    <source>
        <strain evidence="13 14">Ter331</strain>
    </source>
</reference>
<keyword evidence="4" id="KW-1134">Transmembrane beta strand</keyword>
<evidence type="ECO:0000256" key="2">
    <source>
        <dbReference type="ARBA" id="ARBA00008064"/>
    </source>
</evidence>
<feature type="domain" description="PapC N-terminal" evidence="12">
    <location>
        <begin position="70"/>
        <end position="228"/>
    </location>
</feature>
<evidence type="ECO:0000259" key="11">
    <source>
        <dbReference type="Pfam" id="PF13953"/>
    </source>
</evidence>
<evidence type="ECO:0000256" key="3">
    <source>
        <dbReference type="ARBA" id="ARBA00022448"/>
    </source>
</evidence>
<dbReference type="HOGENOM" id="CLU_009120_1_0_4"/>
<keyword evidence="3 9" id="KW-0813">Transport</keyword>
<dbReference type="Proteomes" id="UP000008392">
    <property type="component" value="Chromosome"/>
</dbReference>
<keyword evidence="9" id="KW-1029">Fimbrium biogenesis</keyword>
<dbReference type="Gene3D" id="2.60.40.2610">
    <property type="entry name" value="Outer membrane usher protein FimD, plug domain"/>
    <property type="match status" value="1"/>
</dbReference>
<evidence type="ECO:0000256" key="1">
    <source>
        <dbReference type="ARBA" id="ARBA00004571"/>
    </source>
</evidence>
<evidence type="ECO:0000313" key="14">
    <source>
        <dbReference type="Proteomes" id="UP000008392"/>
    </source>
</evidence>
<dbReference type="Pfam" id="PF00577">
    <property type="entry name" value="Usher"/>
    <property type="match status" value="1"/>
</dbReference>
<dbReference type="InterPro" id="IPR043142">
    <property type="entry name" value="PapC-like_C_sf"/>
</dbReference>
<keyword evidence="8 9" id="KW-0998">Cell outer membrane</keyword>